<name>A0ABY7PQC3_9BACT</name>
<sequence>MMPLAACPAARLRFPVLPVPTGPVTWWAHLRSALLPTGPDEVPEPQPTAEVPAETAAPAACDTLRVGDYTVGEANCPELYGHPDIRY</sequence>
<dbReference type="Proteomes" id="UP001211872">
    <property type="component" value="Chromosome"/>
</dbReference>
<evidence type="ECO:0000313" key="2">
    <source>
        <dbReference type="Proteomes" id="UP001211872"/>
    </source>
</evidence>
<protein>
    <submittedName>
        <fullName evidence="1">Uncharacterized protein</fullName>
    </submittedName>
</protein>
<proteinExistence type="predicted"/>
<dbReference type="EMBL" id="CP115396">
    <property type="protein sequence ID" value="WBO84285.1"/>
    <property type="molecule type" value="Genomic_DNA"/>
</dbReference>
<keyword evidence="2" id="KW-1185">Reference proteome</keyword>
<evidence type="ECO:0000313" key="1">
    <source>
        <dbReference type="EMBL" id="WBO84285.1"/>
    </source>
</evidence>
<dbReference type="RefSeq" id="WP_270126800.1">
    <property type="nucleotide sequence ID" value="NZ_CP115396.1"/>
</dbReference>
<organism evidence="1 2">
    <name type="scientific">Hymenobacter yonginensis</name>
    <dbReference type="NCBI Taxonomy" id="748197"/>
    <lineage>
        <taxon>Bacteria</taxon>
        <taxon>Pseudomonadati</taxon>
        <taxon>Bacteroidota</taxon>
        <taxon>Cytophagia</taxon>
        <taxon>Cytophagales</taxon>
        <taxon>Hymenobacteraceae</taxon>
        <taxon>Hymenobacter</taxon>
    </lineage>
</organism>
<reference evidence="1 2" key="1">
    <citation type="journal article" date="2011" name="Int. J. Syst. Evol. Microbiol.">
        <title>Hymenobacter yonginensis sp. nov., isolated from a mesotrophic artificial lake.</title>
        <authorList>
            <person name="Joung Y."/>
            <person name="Cho S.H."/>
            <person name="Kim H."/>
            <person name="Kim S.B."/>
            <person name="Joh K."/>
        </authorList>
    </citation>
    <scope>NUCLEOTIDE SEQUENCE [LARGE SCALE GENOMIC DNA]</scope>
    <source>
        <strain evidence="1 2">KCTC 22745</strain>
    </source>
</reference>
<accession>A0ABY7PQC3</accession>
<gene>
    <name evidence="1" type="ORF">O9Z63_18175</name>
</gene>